<evidence type="ECO:0000313" key="10">
    <source>
        <dbReference type="EMBL" id="MBU4684084.1"/>
    </source>
</evidence>
<dbReference type="NCBIfam" id="NF011812">
    <property type="entry name" value="PRK15284.1"/>
    <property type="match status" value="1"/>
</dbReference>
<name>A0ABS6DLH2_9ENTR</name>
<dbReference type="InterPro" id="IPR000015">
    <property type="entry name" value="Fimb_usher"/>
</dbReference>
<comment type="caution">
    <text evidence="10">The sequence shown here is derived from an EMBL/GenBank/DDBJ whole genome shotgun (WGS) entry which is preliminary data.</text>
</comment>
<comment type="subcellular location">
    <subcellularLocation>
        <location evidence="1 7">Cell outer membrane</location>
        <topology evidence="1 7">Multi-pass membrane protein</topology>
    </subcellularLocation>
</comment>
<evidence type="ECO:0000259" key="9">
    <source>
        <dbReference type="Pfam" id="PF13954"/>
    </source>
</evidence>
<keyword evidence="4 7" id="KW-0812">Transmembrane</keyword>
<dbReference type="PANTHER" id="PTHR30451:SF10">
    <property type="entry name" value="OUTER MEMBRANE USHER PROTEIN YFCU-RELATED"/>
    <property type="match status" value="1"/>
</dbReference>
<dbReference type="Pfam" id="PF13953">
    <property type="entry name" value="PapC_C"/>
    <property type="match status" value="1"/>
</dbReference>
<keyword evidence="5 7" id="KW-0472">Membrane</keyword>
<feature type="domain" description="PapC-like C-terminal" evidence="8">
    <location>
        <begin position="769"/>
        <end position="823"/>
    </location>
</feature>
<dbReference type="Proteomes" id="UP000686327">
    <property type="component" value="Unassembled WGS sequence"/>
</dbReference>
<evidence type="ECO:0000256" key="4">
    <source>
        <dbReference type="ARBA" id="ARBA00022692"/>
    </source>
</evidence>
<dbReference type="PANTHER" id="PTHR30451">
    <property type="entry name" value="OUTER MEMBRANE USHER PROTEIN"/>
    <property type="match status" value="1"/>
</dbReference>
<evidence type="ECO:0000259" key="8">
    <source>
        <dbReference type="Pfam" id="PF13953"/>
    </source>
</evidence>
<protein>
    <submittedName>
        <fullName evidence="10">Outer membrane usher protein</fullName>
    </submittedName>
</protein>
<evidence type="ECO:0000256" key="5">
    <source>
        <dbReference type="ARBA" id="ARBA00023136"/>
    </source>
</evidence>
<dbReference type="PROSITE" id="PS01151">
    <property type="entry name" value="FIMBRIAL_USHER"/>
    <property type="match status" value="1"/>
</dbReference>
<evidence type="ECO:0000256" key="3">
    <source>
        <dbReference type="ARBA" id="ARBA00022448"/>
    </source>
</evidence>
<evidence type="ECO:0000256" key="7">
    <source>
        <dbReference type="RuleBase" id="RU003884"/>
    </source>
</evidence>
<evidence type="ECO:0000313" key="11">
    <source>
        <dbReference type="Proteomes" id="UP000686327"/>
    </source>
</evidence>
<dbReference type="InterPro" id="IPR025949">
    <property type="entry name" value="PapC-like_C"/>
</dbReference>
<gene>
    <name evidence="10" type="ORF">KC222_18960</name>
</gene>
<keyword evidence="7" id="KW-1029">Fimbrium biogenesis</keyword>
<evidence type="ECO:0000256" key="2">
    <source>
        <dbReference type="ARBA" id="ARBA00008064"/>
    </source>
</evidence>
<organism evidence="10 11">
    <name type="scientific">Cedecea davisae</name>
    <dbReference type="NCBI Taxonomy" id="158484"/>
    <lineage>
        <taxon>Bacteria</taxon>
        <taxon>Pseudomonadati</taxon>
        <taxon>Pseudomonadota</taxon>
        <taxon>Gammaproteobacteria</taxon>
        <taxon>Enterobacterales</taxon>
        <taxon>Enterobacteriaceae</taxon>
        <taxon>Cedecea</taxon>
    </lineage>
</organism>
<feature type="domain" description="PapC N-terminal" evidence="9">
    <location>
        <begin position="43"/>
        <end position="187"/>
    </location>
</feature>
<sequence length="849" mass="93909">MTIAMEDIKGENANFRPHNLGLCIFFAMWAISGDVHGNSQDIEFNLDVLDSEDRQNVDLSNFSRSGYIMPGEYDMAVYLNKSALSEQHITFQPPEDEPKGSELCLSPELINLFGLKPEYQQQLAWQAGHHCLQMDSLPGIEIHADLAQNAVYISLPQSYLEYSAENWEPPSRWDNGLPGILIDYNLNSRAQKNQPYGNNTFNLSGNGTTGINYGAWRMRADWQGMLDNTSRSLTGSHNRLQWNRYYAYRAISSLRSRLTLGEDYLNSGMFDSFRYIGASLVSDDSMLPPNLRGYAPEVTGVAKTNATVSVSQQGRVLYETQVASGPFRIQDISDATTGQLDVRVEEQDGSVQTFSINTANIPYLTRPGSIRYKLATGRPSHIDRGISDSVFASGEFSWGVSNGWSLYGGLLGSNHYAAPSSGIGRDLMMFGALSFDVTQSRAKLPWWEDTLSGRSYRLSYSKRFDELNSQVTFAGYRFSEREFMSMSDYLTAKQNGDYTRGSKELYTVSLNKSFRDLGLSGYLTYNHQTYWNLTNSDRYNLMLSSFFDVGTWRNVSASMSLYRNKSNNISDDGAYLSLSVPWGRQGRVSYSSTVNSNDTAHYFSYYDRLNERDTYQISAGTARSGVNGSGFLTHEGDRARLTANASYQQGRYSSLALSAQGGITLTPQGGALHRGGINGGARMLVDTNGVQDVPVQAGSNSTRTNIFGKAVVADISSFYPSKVRIDLNNLGDNAEAKTSVVQGTLTEGAIGYRKFDVFGGSRVMAIIMLTDGSAPPFGATVNNVYQQETGIVTNEGDVYLSGVNPGEKMTVRWNGSEECEIHFPQALPEELLSHSLLLPCAKSSIRNKV</sequence>
<comment type="similarity">
    <text evidence="2 7">Belongs to the fimbrial export usher family.</text>
</comment>
<keyword evidence="6 7" id="KW-0998">Cell outer membrane</keyword>
<dbReference type="EMBL" id="JAGRYU010000035">
    <property type="protein sequence ID" value="MBU4684084.1"/>
    <property type="molecule type" value="Genomic_DNA"/>
</dbReference>
<accession>A0ABS6DLH2</accession>
<evidence type="ECO:0000256" key="6">
    <source>
        <dbReference type="ARBA" id="ARBA00023237"/>
    </source>
</evidence>
<proteinExistence type="inferred from homology"/>
<dbReference type="Pfam" id="PF00577">
    <property type="entry name" value="Usher"/>
    <property type="match status" value="1"/>
</dbReference>
<dbReference type="Pfam" id="PF13954">
    <property type="entry name" value="PapC_N"/>
    <property type="match status" value="1"/>
</dbReference>
<dbReference type="InterPro" id="IPR018030">
    <property type="entry name" value="Fimbrial_membr_usher_CS"/>
</dbReference>
<keyword evidence="11" id="KW-1185">Reference proteome</keyword>
<dbReference type="RefSeq" id="WP_216377305.1">
    <property type="nucleotide sequence ID" value="NZ_JAGRYT010000038.1"/>
</dbReference>
<reference evidence="11" key="1">
    <citation type="submission" date="2023-07" db="EMBL/GenBank/DDBJ databases">
        <title>Cedecea davisae an AmpC producer and its therapeutic implications.</title>
        <authorList>
            <person name="Notter J."/>
        </authorList>
    </citation>
    <scope>NUCLEOTIDE SEQUENCE [LARGE SCALE GENOMIC DNA]</scope>
    <source>
        <strain evidence="11">1</strain>
    </source>
</reference>
<evidence type="ECO:0000256" key="1">
    <source>
        <dbReference type="ARBA" id="ARBA00004571"/>
    </source>
</evidence>
<dbReference type="InterPro" id="IPR025885">
    <property type="entry name" value="PapC_N"/>
</dbReference>
<keyword evidence="3 7" id="KW-0813">Transport</keyword>